<reference evidence="2" key="2">
    <citation type="submission" date="2025-08" db="UniProtKB">
        <authorList>
            <consortium name="Ensembl"/>
        </authorList>
    </citation>
    <scope>IDENTIFICATION</scope>
    <source>
        <strain evidence="2">breed Abyssinian</strain>
    </source>
</reference>
<accession>A0ABI7WC72</accession>
<dbReference type="InterPro" id="IPR050169">
    <property type="entry name" value="Krueppel_C2H2_ZnF"/>
</dbReference>
<evidence type="ECO:0000259" key="1">
    <source>
        <dbReference type="PROSITE" id="PS50805"/>
    </source>
</evidence>
<name>A0ABI7WC72_FELCA</name>
<evidence type="ECO:0000313" key="3">
    <source>
        <dbReference type="Proteomes" id="UP000823872"/>
    </source>
</evidence>
<dbReference type="CDD" id="cd07765">
    <property type="entry name" value="KRAB_A-box"/>
    <property type="match status" value="1"/>
</dbReference>
<dbReference type="PROSITE" id="PS50805">
    <property type="entry name" value="KRAB"/>
    <property type="match status" value="1"/>
</dbReference>
<dbReference type="Pfam" id="PF01352">
    <property type="entry name" value="KRAB"/>
    <property type="match status" value="1"/>
</dbReference>
<proteinExistence type="predicted"/>
<dbReference type="Ensembl" id="ENSFCTT00005012236.1">
    <property type="protein sequence ID" value="ENSFCTP00005007890.1"/>
    <property type="gene ID" value="ENSFCTG00005004509.1"/>
</dbReference>
<dbReference type="SMART" id="SM00349">
    <property type="entry name" value="KRAB"/>
    <property type="match status" value="1"/>
</dbReference>
<dbReference type="Proteomes" id="UP000823872">
    <property type="component" value="Chromosome D2"/>
</dbReference>
<dbReference type="SUPFAM" id="SSF109640">
    <property type="entry name" value="KRAB domain (Kruppel-associated box)"/>
    <property type="match status" value="1"/>
</dbReference>
<dbReference type="GeneTree" id="ENSGT00940000153505"/>
<gene>
    <name evidence="2" type="primary">ZNF107</name>
</gene>
<dbReference type="InterPro" id="IPR036051">
    <property type="entry name" value="KRAB_dom_sf"/>
</dbReference>
<reference evidence="2" key="3">
    <citation type="submission" date="2025-09" db="UniProtKB">
        <authorList>
            <consortium name="Ensembl"/>
        </authorList>
    </citation>
    <scope>IDENTIFICATION</scope>
    <source>
        <strain evidence="2">breed Abyssinian</strain>
    </source>
</reference>
<evidence type="ECO:0000313" key="2">
    <source>
        <dbReference type="Ensembl" id="ENSFCTP00005007890.1"/>
    </source>
</evidence>
<reference evidence="2 3" key="1">
    <citation type="submission" date="2021-02" db="EMBL/GenBank/DDBJ databases">
        <title>Safari Cat Assemblies.</title>
        <authorList>
            <person name="Bredemeyer K.R."/>
            <person name="Murphy W.J."/>
        </authorList>
    </citation>
    <scope>NUCLEOTIDE SEQUENCE [LARGE SCALE GENOMIC DNA]</scope>
</reference>
<keyword evidence="3" id="KW-1185">Reference proteome</keyword>
<dbReference type="Gene3D" id="6.10.140.140">
    <property type="match status" value="1"/>
</dbReference>
<feature type="domain" description="KRAB" evidence="1">
    <location>
        <begin position="8"/>
        <end position="79"/>
    </location>
</feature>
<dbReference type="PANTHER" id="PTHR23232:SF131">
    <property type="entry name" value="KRAB DOMAIN-CONTAINING PROTEIN"/>
    <property type="match status" value="1"/>
</dbReference>
<dbReference type="PANTHER" id="PTHR23232">
    <property type="entry name" value="KRAB DOMAIN C2H2 ZINC FINGER"/>
    <property type="match status" value="1"/>
</dbReference>
<dbReference type="InterPro" id="IPR001909">
    <property type="entry name" value="KRAB"/>
</dbReference>
<sequence>MKKSYGSLSFEDVTVGFSQEEWQHLDPAQRTLYRDVMLENYSHLVAVGCCVPKPDVIFRLEQGQQPWLIEEESLDQSCPEVCKVDNQLEQNQEIQHRHFWQSPFINNKTLTVHRGSGTRNNIECILCSTLVHMTFVPQFKFTGRAS</sequence>
<organism evidence="2 3">
    <name type="scientific">Felis catus</name>
    <name type="common">Cat</name>
    <name type="synonym">Felis silvestris catus</name>
    <dbReference type="NCBI Taxonomy" id="9685"/>
    <lineage>
        <taxon>Eukaryota</taxon>
        <taxon>Metazoa</taxon>
        <taxon>Chordata</taxon>
        <taxon>Craniata</taxon>
        <taxon>Vertebrata</taxon>
        <taxon>Euteleostomi</taxon>
        <taxon>Mammalia</taxon>
        <taxon>Eutheria</taxon>
        <taxon>Laurasiatheria</taxon>
        <taxon>Carnivora</taxon>
        <taxon>Feliformia</taxon>
        <taxon>Felidae</taxon>
        <taxon>Felinae</taxon>
        <taxon>Felis</taxon>
    </lineage>
</organism>
<protein>
    <recommendedName>
        <fullName evidence="1">KRAB domain-containing protein</fullName>
    </recommendedName>
</protein>